<dbReference type="PROSITE" id="PS50889">
    <property type="entry name" value="S4"/>
    <property type="match status" value="1"/>
</dbReference>
<keyword evidence="1 3" id="KW-0694">RNA-binding</keyword>
<dbReference type="EMBL" id="JAUSVM010000001">
    <property type="protein sequence ID" value="MDQ0423690.1"/>
    <property type="molecule type" value="Genomic_DNA"/>
</dbReference>
<evidence type="ECO:0000313" key="5">
    <source>
        <dbReference type="EMBL" id="MDQ0423690.1"/>
    </source>
</evidence>
<dbReference type="SMART" id="SM00363">
    <property type="entry name" value="S4"/>
    <property type="match status" value="1"/>
</dbReference>
<evidence type="ECO:0000313" key="6">
    <source>
        <dbReference type="Proteomes" id="UP001240250"/>
    </source>
</evidence>
<dbReference type="InterPro" id="IPR002942">
    <property type="entry name" value="S4_RNA-bd"/>
</dbReference>
<dbReference type="PANTHER" id="PTHR32319:SF0">
    <property type="entry name" value="BACTERIAL HEMOLYSIN-LIKE PROTEIN"/>
    <property type="match status" value="1"/>
</dbReference>
<dbReference type="InterPro" id="IPR002877">
    <property type="entry name" value="RNA_MeTrfase_FtsJ_dom"/>
</dbReference>
<dbReference type="EC" id="2.1.1.227" evidence="5"/>
<keyword evidence="5" id="KW-0489">Methyltransferase</keyword>
<dbReference type="EC" id="2.1.1.226" evidence="5"/>
<evidence type="ECO:0000256" key="1">
    <source>
        <dbReference type="ARBA" id="ARBA00022884"/>
    </source>
</evidence>
<organism evidence="5 6">
    <name type="scientific">Cellulomonas iranensis</name>
    <dbReference type="NCBI Taxonomy" id="76862"/>
    <lineage>
        <taxon>Bacteria</taxon>
        <taxon>Bacillati</taxon>
        <taxon>Actinomycetota</taxon>
        <taxon>Actinomycetes</taxon>
        <taxon>Micrococcales</taxon>
        <taxon>Cellulomonadaceae</taxon>
        <taxon>Cellulomonas</taxon>
    </lineage>
</organism>
<comment type="caution">
    <text evidence="5">The sequence shown here is derived from an EMBL/GenBank/DDBJ whole genome shotgun (WGS) entry which is preliminary data.</text>
</comment>
<dbReference type="RefSeq" id="WP_046528229.1">
    <property type="nucleotide sequence ID" value="NZ_CP084585.1"/>
</dbReference>
<accession>A0ABU0GEA1</accession>
<dbReference type="InterPro" id="IPR004538">
    <property type="entry name" value="Hemolysin_A/TlyA"/>
</dbReference>
<dbReference type="Pfam" id="PF01728">
    <property type="entry name" value="FtsJ"/>
    <property type="match status" value="1"/>
</dbReference>
<protein>
    <submittedName>
        <fullName evidence="5">23S rRNA (Cytidine1920-2'-O)/16S rRNA (Cytidine1409-2'-O)-methyltransferase</fullName>
        <ecNumber evidence="5">2.1.1.226</ecNumber>
        <ecNumber evidence="5">2.1.1.227</ecNumber>
    </submittedName>
</protein>
<keyword evidence="5" id="KW-0808">Transferase</keyword>
<dbReference type="Gene3D" id="3.40.50.150">
    <property type="entry name" value="Vaccinia Virus protein VP39"/>
    <property type="match status" value="1"/>
</dbReference>
<feature type="domain" description="RNA-binding S4" evidence="4">
    <location>
        <begin position="8"/>
        <end position="75"/>
    </location>
</feature>
<dbReference type="InterPro" id="IPR047048">
    <property type="entry name" value="TlyA"/>
</dbReference>
<dbReference type="GO" id="GO:0008168">
    <property type="term" value="F:methyltransferase activity"/>
    <property type="evidence" value="ECO:0007669"/>
    <property type="project" value="UniProtKB-KW"/>
</dbReference>
<dbReference type="Gene3D" id="3.10.290.10">
    <property type="entry name" value="RNA-binding S4 domain"/>
    <property type="match status" value="1"/>
</dbReference>
<dbReference type="InterPro" id="IPR029063">
    <property type="entry name" value="SAM-dependent_MTases_sf"/>
</dbReference>
<evidence type="ECO:0000256" key="2">
    <source>
        <dbReference type="ARBA" id="ARBA00029460"/>
    </source>
</evidence>
<gene>
    <name evidence="5" type="ORF">JO380_000071</name>
</gene>
<sequence>MTATTTRARIDAELVRRGLARSRGQAGALLAAGRVRVDGATVTRAATPVGEGQDVVVDADPGDPGYASRAAHKLADALDAYGPAGPDPAAGTCLDAGASTGGFTDVLLRRGARHVVAVDVGHGQLVARLRDDPRVEVREHVNVRDLAAGDVAPAPRLVVADLSFISLTLVLAPLLAVAAPGADLVLLVKPQFEVGRERLGADGVVRDPRLWAEVLTAVAHHAQGLGATVRDVRPSTLPGTHGNVEFVLWLRAPGGDAPAVALDVTAAVSDAVTTAGRIGATP</sequence>
<dbReference type="CDD" id="cd00165">
    <property type="entry name" value="S4"/>
    <property type="match status" value="1"/>
</dbReference>
<keyword evidence="6" id="KW-1185">Reference proteome</keyword>
<dbReference type="PANTHER" id="PTHR32319">
    <property type="entry name" value="BACTERIAL HEMOLYSIN-LIKE PROTEIN"/>
    <property type="match status" value="1"/>
</dbReference>
<evidence type="ECO:0000259" key="4">
    <source>
        <dbReference type="SMART" id="SM00363"/>
    </source>
</evidence>
<dbReference type="SUPFAM" id="SSF53335">
    <property type="entry name" value="S-adenosyl-L-methionine-dependent methyltransferases"/>
    <property type="match status" value="1"/>
</dbReference>
<dbReference type="Pfam" id="PF01479">
    <property type="entry name" value="S4"/>
    <property type="match status" value="1"/>
</dbReference>
<reference evidence="5 6" key="1">
    <citation type="submission" date="2023-07" db="EMBL/GenBank/DDBJ databases">
        <title>Sequencing the genomes of 1000 actinobacteria strains.</title>
        <authorList>
            <person name="Klenk H.-P."/>
        </authorList>
    </citation>
    <scope>NUCLEOTIDE SEQUENCE [LARGE SCALE GENOMIC DNA]</scope>
    <source>
        <strain evidence="5 6">DSM 14785</strain>
    </source>
</reference>
<dbReference type="PIRSF" id="PIRSF005578">
    <property type="entry name" value="TlyA"/>
    <property type="match status" value="1"/>
</dbReference>
<comment type="similarity">
    <text evidence="2">Belongs to the TlyA family.</text>
</comment>
<dbReference type="Proteomes" id="UP001240250">
    <property type="component" value="Unassembled WGS sequence"/>
</dbReference>
<proteinExistence type="inferred from homology"/>
<dbReference type="CDD" id="cd02440">
    <property type="entry name" value="AdoMet_MTases"/>
    <property type="match status" value="1"/>
</dbReference>
<dbReference type="GO" id="GO:0032259">
    <property type="term" value="P:methylation"/>
    <property type="evidence" value="ECO:0007669"/>
    <property type="project" value="UniProtKB-KW"/>
</dbReference>
<evidence type="ECO:0000256" key="3">
    <source>
        <dbReference type="PROSITE-ProRule" id="PRU00182"/>
    </source>
</evidence>
<dbReference type="SUPFAM" id="SSF55174">
    <property type="entry name" value="Alpha-L RNA-binding motif"/>
    <property type="match status" value="1"/>
</dbReference>
<name>A0ABU0GEA1_9CELL</name>
<dbReference type="InterPro" id="IPR036986">
    <property type="entry name" value="S4_RNA-bd_sf"/>
</dbReference>